<reference evidence="1" key="1">
    <citation type="submission" date="2019-08" db="EMBL/GenBank/DDBJ databases">
        <title>The improved chromosome-level genome for the pearl oyster Pinctada fucata martensii using PacBio sequencing and Hi-C.</title>
        <authorList>
            <person name="Zheng Z."/>
        </authorList>
    </citation>
    <scope>NUCLEOTIDE SEQUENCE</scope>
    <source>
        <strain evidence="1">ZZ-2019</strain>
        <tissue evidence="1">Adductor muscle</tissue>
    </source>
</reference>
<name>A0AA89BMH8_PINIB</name>
<evidence type="ECO:0000313" key="2">
    <source>
        <dbReference type="Proteomes" id="UP001186944"/>
    </source>
</evidence>
<dbReference type="PANTHER" id="PTHR33845:SF1">
    <property type="entry name" value="C2H2-TYPE DOMAIN-CONTAINING PROTEIN"/>
    <property type="match status" value="1"/>
</dbReference>
<proteinExistence type="predicted"/>
<dbReference type="PANTHER" id="PTHR33845">
    <property type="entry name" value="C2H2-TYPE DOMAIN-CONTAINING PROTEIN"/>
    <property type="match status" value="1"/>
</dbReference>
<organism evidence="1 2">
    <name type="scientific">Pinctada imbricata</name>
    <name type="common">Atlantic pearl-oyster</name>
    <name type="synonym">Pinctada martensii</name>
    <dbReference type="NCBI Taxonomy" id="66713"/>
    <lineage>
        <taxon>Eukaryota</taxon>
        <taxon>Metazoa</taxon>
        <taxon>Spiralia</taxon>
        <taxon>Lophotrochozoa</taxon>
        <taxon>Mollusca</taxon>
        <taxon>Bivalvia</taxon>
        <taxon>Autobranchia</taxon>
        <taxon>Pteriomorphia</taxon>
        <taxon>Pterioida</taxon>
        <taxon>Pterioidea</taxon>
        <taxon>Pteriidae</taxon>
        <taxon>Pinctada</taxon>
    </lineage>
</organism>
<dbReference type="Proteomes" id="UP001186944">
    <property type="component" value="Unassembled WGS sequence"/>
</dbReference>
<dbReference type="AlphaFoldDB" id="A0AA89BMH8"/>
<protein>
    <submittedName>
        <fullName evidence="1">Uncharacterized protein</fullName>
    </submittedName>
</protein>
<evidence type="ECO:0000313" key="1">
    <source>
        <dbReference type="EMBL" id="KAK3086819.1"/>
    </source>
</evidence>
<sequence>MTDADAIITCDWAMKFLPRKYREGQVDWFAKRGINWHITVSLLKYQSSFMTMTHIHIFENPTPQDAAVTSQILIDVSKDIMGQRNEVRNLHFFSDNAGCYKSSLALLSLQQELRDNIASYNFCEAQNGKGACDRRASHIKSIIKGYVNEGNDVTTALQVKQAVDREGKDDIRVKVATAVNVLDALSKRWAIPNIFQMFNFQFTEDGLRMWKAFSVGQDAVDEAEIIFCHTDALLYCKSGSDTLINLSGKVGAICIDACYKIEEW</sequence>
<gene>
    <name evidence="1" type="ORF">FSP39_023960</name>
</gene>
<dbReference type="EMBL" id="VSWD01000012">
    <property type="protein sequence ID" value="KAK3086819.1"/>
    <property type="molecule type" value="Genomic_DNA"/>
</dbReference>
<comment type="caution">
    <text evidence="1">The sequence shown here is derived from an EMBL/GenBank/DDBJ whole genome shotgun (WGS) entry which is preliminary data.</text>
</comment>
<keyword evidence="2" id="KW-1185">Reference proteome</keyword>
<accession>A0AA89BMH8</accession>